<dbReference type="AlphaFoldDB" id="A0A7R9ZR79"/>
<protein>
    <submittedName>
        <fullName evidence="1">Uncharacterized protein</fullName>
    </submittedName>
</protein>
<organism evidence="1">
    <name type="scientific">Craspedostauros australis</name>
    <dbReference type="NCBI Taxonomy" id="1486917"/>
    <lineage>
        <taxon>Eukaryota</taxon>
        <taxon>Sar</taxon>
        <taxon>Stramenopiles</taxon>
        <taxon>Ochrophyta</taxon>
        <taxon>Bacillariophyta</taxon>
        <taxon>Bacillariophyceae</taxon>
        <taxon>Bacillariophycidae</taxon>
        <taxon>Naviculales</taxon>
        <taxon>Naviculaceae</taxon>
        <taxon>Craspedostauros</taxon>
    </lineage>
</organism>
<proteinExistence type="predicted"/>
<name>A0A7R9ZR79_9STRA</name>
<evidence type="ECO:0000313" key="1">
    <source>
        <dbReference type="EMBL" id="CAD8341140.1"/>
    </source>
</evidence>
<reference evidence="1" key="1">
    <citation type="submission" date="2021-01" db="EMBL/GenBank/DDBJ databases">
        <authorList>
            <person name="Corre E."/>
            <person name="Pelletier E."/>
            <person name="Niang G."/>
            <person name="Scheremetjew M."/>
            <person name="Finn R."/>
            <person name="Kale V."/>
            <person name="Holt S."/>
            <person name="Cochrane G."/>
            <person name="Meng A."/>
            <person name="Brown T."/>
            <person name="Cohen L."/>
        </authorList>
    </citation>
    <scope>NUCLEOTIDE SEQUENCE</scope>
    <source>
        <strain evidence="1">CCMP3328</strain>
    </source>
</reference>
<gene>
    <name evidence="1" type="ORF">CAUS1442_LOCUS13275</name>
</gene>
<sequence>MDHAHCTGTPRSMHAWADTIRLLPKSHFLTLGFIRRLHTAGTAANSLKELRPPFFLCTIHYNINVNTHALHTPDSPTTCYAAQHQMQFNLAYNSNATPLSVNIIPLDDYDHHPAHSH</sequence>
<accession>A0A7R9ZR79</accession>
<dbReference type="EMBL" id="HBEF01021449">
    <property type="protein sequence ID" value="CAD8341140.1"/>
    <property type="molecule type" value="Transcribed_RNA"/>
</dbReference>